<dbReference type="Pfam" id="PF01202">
    <property type="entry name" value="SKI"/>
    <property type="match status" value="1"/>
</dbReference>
<dbReference type="GO" id="GO:0009507">
    <property type="term" value="C:chloroplast"/>
    <property type="evidence" value="ECO:0007669"/>
    <property type="project" value="UniProtKB-SubCell"/>
</dbReference>
<comment type="subcellular location">
    <subcellularLocation>
        <location evidence="1">Plastid</location>
        <location evidence="1">Chloroplast</location>
    </subcellularLocation>
</comment>
<dbReference type="InterPro" id="IPR031322">
    <property type="entry name" value="Shikimate/glucono_kinase"/>
</dbReference>
<dbReference type="InterPro" id="IPR027417">
    <property type="entry name" value="P-loop_NTPase"/>
</dbReference>
<feature type="region of interest" description="Disordered" evidence="3">
    <location>
        <begin position="1"/>
        <end position="36"/>
    </location>
</feature>
<protein>
    <recommendedName>
        <fullName evidence="6">Inactive shikimate kinase like 1, chloroplastic</fullName>
    </recommendedName>
</protein>
<dbReference type="SUPFAM" id="SSF52540">
    <property type="entry name" value="P-loop containing nucleoside triphosphate hydrolases"/>
    <property type="match status" value="1"/>
</dbReference>
<evidence type="ECO:0000313" key="4">
    <source>
        <dbReference type="EMBL" id="KAG9446260.1"/>
    </source>
</evidence>
<evidence type="ECO:0008006" key="6">
    <source>
        <dbReference type="Google" id="ProtNLM"/>
    </source>
</evidence>
<dbReference type="GO" id="GO:0005829">
    <property type="term" value="C:cytosol"/>
    <property type="evidence" value="ECO:0007669"/>
    <property type="project" value="TreeGrafter"/>
</dbReference>
<dbReference type="PRINTS" id="PR01100">
    <property type="entry name" value="SHIKIMTKNASE"/>
</dbReference>
<feature type="compositionally biased region" description="Polar residues" evidence="3">
    <location>
        <begin position="1"/>
        <end position="12"/>
    </location>
</feature>
<evidence type="ECO:0000256" key="3">
    <source>
        <dbReference type="SAM" id="MobiDB-lite"/>
    </source>
</evidence>
<organism evidence="4 5">
    <name type="scientific">Aristolochia fimbriata</name>
    <name type="common">White veined hardy Dutchman's pipe vine</name>
    <dbReference type="NCBI Taxonomy" id="158543"/>
    <lineage>
        <taxon>Eukaryota</taxon>
        <taxon>Viridiplantae</taxon>
        <taxon>Streptophyta</taxon>
        <taxon>Embryophyta</taxon>
        <taxon>Tracheophyta</taxon>
        <taxon>Spermatophyta</taxon>
        <taxon>Magnoliopsida</taxon>
        <taxon>Magnoliidae</taxon>
        <taxon>Piperales</taxon>
        <taxon>Aristolochiaceae</taxon>
        <taxon>Aristolochia</taxon>
    </lineage>
</organism>
<evidence type="ECO:0000256" key="1">
    <source>
        <dbReference type="ARBA" id="ARBA00004229"/>
    </source>
</evidence>
<evidence type="ECO:0000256" key="2">
    <source>
        <dbReference type="ARBA" id="ARBA00006997"/>
    </source>
</evidence>
<comment type="caution">
    <text evidence="4">The sequence shown here is derived from an EMBL/GenBank/DDBJ whole genome shotgun (WGS) entry which is preliminary data.</text>
</comment>
<keyword evidence="5" id="KW-1185">Reference proteome</keyword>
<dbReference type="PANTHER" id="PTHR21087:SF4">
    <property type="entry name" value="INACTIVE SHIKIMATE KINASE LIKE 1, CHLOROPLASTIC-RELATED"/>
    <property type="match status" value="1"/>
</dbReference>
<dbReference type="Gene3D" id="3.40.50.300">
    <property type="entry name" value="P-loop containing nucleotide triphosphate hydrolases"/>
    <property type="match status" value="1"/>
</dbReference>
<dbReference type="Proteomes" id="UP000825729">
    <property type="component" value="Unassembled WGS sequence"/>
</dbReference>
<reference evidence="4 5" key="1">
    <citation type="submission" date="2021-07" db="EMBL/GenBank/DDBJ databases">
        <title>The Aristolochia fimbriata genome: insights into angiosperm evolution, floral development and chemical biosynthesis.</title>
        <authorList>
            <person name="Jiao Y."/>
        </authorList>
    </citation>
    <scope>NUCLEOTIDE SEQUENCE [LARGE SCALE GENOMIC DNA]</scope>
    <source>
        <strain evidence="4">IBCAS-2021</strain>
        <tissue evidence="4">Leaf</tissue>
    </source>
</reference>
<dbReference type="FunFam" id="3.40.50.300:FF:001033">
    <property type="entry name" value="Shikimate kinase 2, chloroplastic"/>
    <property type="match status" value="1"/>
</dbReference>
<dbReference type="InterPro" id="IPR000623">
    <property type="entry name" value="Shikimate_kinase/TSH1"/>
</dbReference>
<dbReference type="AlphaFoldDB" id="A0AAV7EDS8"/>
<proteinExistence type="inferred from homology"/>
<dbReference type="EMBL" id="JAINDJ010000005">
    <property type="protein sequence ID" value="KAG9446260.1"/>
    <property type="molecule type" value="Genomic_DNA"/>
</dbReference>
<dbReference type="PANTHER" id="PTHR21087">
    <property type="entry name" value="SHIKIMATE KINASE"/>
    <property type="match status" value="1"/>
</dbReference>
<name>A0AAV7EDS8_ARIFI</name>
<sequence length="283" mass="31102">MEMNALCSSPTLKNPPGTFPSSPSLQGNRPRVSPLLSSESRKVSFCERPPLRRNCVLASTVQLDPSLKVKSKAVDLANELKGTSIFLVGMNGSMKASLGELLADVLRYYYFDSDSLVVQAVGGESAVKPLEENNEKELRSSETEALKQLSSMGRLVVCAGDGAVLSSRNLAYLRHGISVWIDVPLEILAKEAMERGKYSPFTWPISTSDSFPEVLEKLSKHYEELKDGYATADARVNLQNVASAKGYEDVEVVTTEDMAMETLKEIEKLTRVKKMMEAAARPF</sequence>
<dbReference type="HAMAP" id="MF_00109">
    <property type="entry name" value="Shikimate_kinase"/>
    <property type="match status" value="1"/>
</dbReference>
<evidence type="ECO:0000313" key="5">
    <source>
        <dbReference type="Proteomes" id="UP000825729"/>
    </source>
</evidence>
<comment type="similarity">
    <text evidence="2">Belongs to the shikimate kinase family.</text>
</comment>
<accession>A0AAV7EDS8</accession>
<gene>
    <name evidence="4" type="ORF">H6P81_012388</name>
</gene>